<dbReference type="InterPro" id="IPR036259">
    <property type="entry name" value="MFS_trans_sf"/>
</dbReference>
<dbReference type="AlphaFoldDB" id="A0A2A6FQZ3"/>
<feature type="transmembrane region" description="Helical" evidence="1">
    <location>
        <begin position="299"/>
        <end position="322"/>
    </location>
</feature>
<sequence length="374" mass="38816">MLALVFLLHIEQRTGSYAAAGLMLAATSVGQATAGPLMSRMMGRVGMRTVLGTTVSVCVAATAAIAWVPMSVPWYVVVGLLVGITTPPVQPAVRTIYPKMVNASQLTPLYSLDAAVQEVIWVIGPVVAAFLATGLGTVWALLLTMLLTVGGGAWFISCPELGRVRIPRSKRRFGAVLTRPPIMLATVVGFLLIAACAAIEAGVVSAFGHGSPVSGFVLAAFSTGSLIGGFAFGHKQISPWSTARRSLIIFLGMALATLFLNAPWLAVTLFIAGLGIAPVLTVISAIVSSNVKFADTAEAFGWLGTGELIGAALGSATAGFLIDSEGPTGALWAAAGFAFFTCLVPTLARRWHPDLRGRDVSPVPDTEPIPMTPS</sequence>
<protein>
    <submittedName>
        <fullName evidence="2">MFS transporter</fullName>
    </submittedName>
</protein>
<feature type="transmembrane region" description="Helical" evidence="1">
    <location>
        <begin position="268"/>
        <end position="287"/>
    </location>
</feature>
<name>A0A2A6FQZ3_9MICO</name>
<feature type="transmembrane region" description="Helical" evidence="1">
    <location>
        <begin position="17"/>
        <end position="38"/>
    </location>
</feature>
<dbReference type="Proteomes" id="UP000219994">
    <property type="component" value="Unassembled WGS sequence"/>
</dbReference>
<feature type="transmembrane region" description="Helical" evidence="1">
    <location>
        <begin position="138"/>
        <end position="161"/>
    </location>
</feature>
<gene>
    <name evidence="2" type="ORF">B5766_09330</name>
</gene>
<feature type="transmembrane region" description="Helical" evidence="1">
    <location>
        <begin position="328"/>
        <end position="348"/>
    </location>
</feature>
<dbReference type="EMBL" id="NAEP01000045">
    <property type="protein sequence ID" value="PDQ34833.1"/>
    <property type="molecule type" value="Genomic_DNA"/>
</dbReference>
<evidence type="ECO:0000313" key="2">
    <source>
        <dbReference type="EMBL" id="PDQ34833.1"/>
    </source>
</evidence>
<keyword evidence="1" id="KW-0812">Transmembrane</keyword>
<feature type="transmembrane region" description="Helical" evidence="1">
    <location>
        <begin position="245"/>
        <end position="262"/>
    </location>
</feature>
<accession>A0A2A6FQZ3</accession>
<dbReference type="InterPro" id="IPR011701">
    <property type="entry name" value="MFS"/>
</dbReference>
<dbReference type="PANTHER" id="PTHR23542:SF1">
    <property type="entry name" value="MAJOR FACILITATOR SUPERFAMILY (MFS) PROFILE DOMAIN-CONTAINING PROTEIN"/>
    <property type="match status" value="1"/>
</dbReference>
<dbReference type="Gene3D" id="1.20.1250.20">
    <property type="entry name" value="MFS general substrate transporter like domains"/>
    <property type="match status" value="1"/>
</dbReference>
<feature type="transmembrane region" description="Helical" evidence="1">
    <location>
        <begin position="50"/>
        <end position="68"/>
    </location>
</feature>
<comment type="caution">
    <text evidence="2">The sequence shown here is derived from an EMBL/GenBank/DDBJ whole genome shotgun (WGS) entry which is preliminary data.</text>
</comment>
<keyword evidence="1" id="KW-1133">Transmembrane helix</keyword>
<dbReference type="SUPFAM" id="SSF103473">
    <property type="entry name" value="MFS general substrate transporter"/>
    <property type="match status" value="1"/>
</dbReference>
<evidence type="ECO:0000256" key="1">
    <source>
        <dbReference type="SAM" id="Phobius"/>
    </source>
</evidence>
<dbReference type="PANTHER" id="PTHR23542">
    <property type="match status" value="1"/>
</dbReference>
<proteinExistence type="predicted"/>
<evidence type="ECO:0000313" key="3">
    <source>
        <dbReference type="Proteomes" id="UP000219994"/>
    </source>
</evidence>
<keyword evidence="1" id="KW-0472">Membrane</keyword>
<feature type="transmembrane region" description="Helical" evidence="1">
    <location>
        <begin position="74"/>
        <end position="97"/>
    </location>
</feature>
<dbReference type="Pfam" id="PF07690">
    <property type="entry name" value="MFS_1"/>
    <property type="match status" value="1"/>
</dbReference>
<feature type="transmembrane region" description="Helical" evidence="1">
    <location>
        <begin position="182"/>
        <end position="207"/>
    </location>
</feature>
<organism evidence="2 3">
    <name type="scientific">Candidatus Lumbricidiphila eiseniae</name>
    <dbReference type="NCBI Taxonomy" id="1969409"/>
    <lineage>
        <taxon>Bacteria</taxon>
        <taxon>Bacillati</taxon>
        <taxon>Actinomycetota</taxon>
        <taxon>Actinomycetes</taxon>
        <taxon>Micrococcales</taxon>
        <taxon>Microbacteriaceae</taxon>
        <taxon>Candidatus Lumbricidiphila</taxon>
    </lineage>
</organism>
<feature type="transmembrane region" description="Helical" evidence="1">
    <location>
        <begin position="213"/>
        <end position="233"/>
    </location>
</feature>
<reference evidence="3" key="1">
    <citation type="submission" date="2017-03" db="EMBL/GenBank/DDBJ databases">
        <authorList>
            <person name="Lund M.B."/>
        </authorList>
    </citation>
    <scope>NUCLEOTIDE SEQUENCE [LARGE SCALE GENOMIC DNA]</scope>
</reference>
<dbReference type="GO" id="GO:0022857">
    <property type="term" value="F:transmembrane transporter activity"/>
    <property type="evidence" value="ECO:0007669"/>
    <property type="project" value="InterPro"/>
</dbReference>
<feature type="transmembrane region" description="Helical" evidence="1">
    <location>
        <begin position="109"/>
        <end position="132"/>
    </location>
</feature>